<dbReference type="AlphaFoldDB" id="A0A1J5SA30"/>
<sequence>MGKKKKNLKNTIMEVNEIYHLPFESEFDWRTAMFRIMKEYMIEGIVEIATSYKEEDTDLEWKDDDGILEFIQSNNLFDKVNELIKNKIDKTFLDRYS</sequence>
<proteinExistence type="predicted"/>
<gene>
    <name evidence="1" type="ORF">GALL_128580</name>
</gene>
<protein>
    <submittedName>
        <fullName evidence="1">Uncharacterized protein</fullName>
    </submittedName>
</protein>
<organism evidence="1">
    <name type="scientific">mine drainage metagenome</name>
    <dbReference type="NCBI Taxonomy" id="410659"/>
    <lineage>
        <taxon>unclassified sequences</taxon>
        <taxon>metagenomes</taxon>
        <taxon>ecological metagenomes</taxon>
    </lineage>
</organism>
<evidence type="ECO:0000313" key="1">
    <source>
        <dbReference type="EMBL" id="OIR05042.1"/>
    </source>
</evidence>
<accession>A0A1J5SA30</accession>
<reference evidence="1" key="1">
    <citation type="submission" date="2016-10" db="EMBL/GenBank/DDBJ databases">
        <title>Sequence of Gallionella enrichment culture.</title>
        <authorList>
            <person name="Poehlein A."/>
            <person name="Muehling M."/>
            <person name="Daniel R."/>
        </authorList>
    </citation>
    <scope>NUCLEOTIDE SEQUENCE</scope>
</reference>
<dbReference type="EMBL" id="MLJW01000053">
    <property type="protein sequence ID" value="OIR05042.1"/>
    <property type="molecule type" value="Genomic_DNA"/>
</dbReference>
<comment type="caution">
    <text evidence="1">The sequence shown here is derived from an EMBL/GenBank/DDBJ whole genome shotgun (WGS) entry which is preliminary data.</text>
</comment>
<name>A0A1J5SA30_9ZZZZ</name>